<evidence type="ECO:0000256" key="1">
    <source>
        <dbReference type="SAM" id="MobiDB-lite"/>
    </source>
</evidence>
<feature type="region of interest" description="Disordered" evidence="1">
    <location>
        <begin position="1"/>
        <end position="20"/>
    </location>
</feature>
<gene>
    <name evidence="2" type="ORF">LSTR_LSTR004685</name>
</gene>
<proteinExistence type="predicted"/>
<evidence type="ECO:0000313" key="3">
    <source>
        <dbReference type="Proteomes" id="UP000291343"/>
    </source>
</evidence>
<dbReference type="AlphaFoldDB" id="A0A482WTT7"/>
<organism evidence="2 3">
    <name type="scientific">Laodelphax striatellus</name>
    <name type="common">Small brown planthopper</name>
    <name type="synonym">Delphax striatella</name>
    <dbReference type="NCBI Taxonomy" id="195883"/>
    <lineage>
        <taxon>Eukaryota</taxon>
        <taxon>Metazoa</taxon>
        <taxon>Ecdysozoa</taxon>
        <taxon>Arthropoda</taxon>
        <taxon>Hexapoda</taxon>
        <taxon>Insecta</taxon>
        <taxon>Pterygota</taxon>
        <taxon>Neoptera</taxon>
        <taxon>Paraneoptera</taxon>
        <taxon>Hemiptera</taxon>
        <taxon>Auchenorrhyncha</taxon>
        <taxon>Fulgoroidea</taxon>
        <taxon>Delphacidae</taxon>
        <taxon>Criomorphinae</taxon>
        <taxon>Laodelphax</taxon>
    </lineage>
</organism>
<evidence type="ECO:0000313" key="2">
    <source>
        <dbReference type="EMBL" id="RZF36997.1"/>
    </source>
</evidence>
<comment type="caution">
    <text evidence="2">The sequence shown here is derived from an EMBL/GenBank/DDBJ whole genome shotgun (WGS) entry which is preliminary data.</text>
</comment>
<dbReference type="InParanoid" id="A0A482WTT7"/>
<reference evidence="2 3" key="1">
    <citation type="journal article" date="2017" name="Gigascience">
        <title>Genome sequence of the small brown planthopper, Laodelphax striatellus.</title>
        <authorList>
            <person name="Zhu J."/>
            <person name="Jiang F."/>
            <person name="Wang X."/>
            <person name="Yang P."/>
            <person name="Bao Y."/>
            <person name="Zhao W."/>
            <person name="Wang W."/>
            <person name="Lu H."/>
            <person name="Wang Q."/>
            <person name="Cui N."/>
            <person name="Li J."/>
            <person name="Chen X."/>
            <person name="Luo L."/>
            <person name="Yu J."/>
            <person name="Kang L."/>
            <person name="Cui F."/>
        </authorList>
    </citation>
    <scope>NUCLEOTIDE SEQUENCE [LARGE SCALE GENOMIC DNA]</scope>
    <source>
        <strain evidence="2">Lst14</strain>
    </source>
</reference>
<feature type="compositionally biased region" description="Basic and acidic residues" evidence="1">
    <location>
        <begin position="1"/>
        <end position="11"/>
    </location>
</feature>
<keyword evidence="3" id="KW-1185">Reference proteome</keyword>
<accession>A0A482WTT7</accession>
<protein>
    <submittedName>
        <fullName evidence="2">Uncharacterized protein</fullName>
    </submittedName>
</protein>
<dbReference type="EMBL" id="QKKF02025464">
    <property type="protein sequence ID" value="RZF36997.1"/>
    <property type="molecule type" value="Genomic_DNA"/>
</dbReference>
<sequence>MVETYREHGSDELEESVGNQELTNEMKAPFGVSNFFNSRWLIDSLYRQLIVPKRPEVAAKAVTGIAAAATIAPTAAVEEIVA</sequence>
<name>A0A482WTT7_LAOST</name>
<dbReference type="Proteomes" id="UP000291343">
    <property type="component" value="Unassembled WGS sequence"/>
</dbReference>